<evidence type="ECO:0000313" key="2">
    <source>
        <dbReference type="Proteomes" id="UP000186601"/>
    </source>
</evidence>
<comment type="caution">
    <text evidence="1">The sequence shown here is derived from an EMBL/GenBank/DDBJ whole genome shotgun (WGS) entry which is preliminary data.</text>
</comment>
<protein>
    <submittedName>
        <fullName evidence="1">Uncharacterized protein</fullName>
    </submittedName>
</protein>
<dbReference type="AlphaFoldDB" id="A0A2R6S3I1"/>
<feature type="non-terminal residue" evidence="1">
    <location>
        <position position="105"/>
    </location>
</feature>
<organism evidence="1 2">
    <name type="scientific">Hermanssonia centrifuga</name>
    <dbReference type="NCBI Taxonomy" id="98765"/>
    <lineage>
        <taxon>Eukaryota</taxon>
        <taxon>Fungi</taxon>
        <taxon>Dikarya</taxon>
        <taxon>Basidiomycota</taxon>
        <taxon>Agaricomycotina</taxon>
        <taxon>Agaricomycetes</taxon>
        <taxon>Polyporales</taxon>
        <taxon>Meruliaceae</taxon>
        <taxon>Hermanssonia</taxon>
    </lineage>
</organism>
<proteinExistence type="predicted"/>
<gene>
    <name evidence="1" type="ORF">PHLCEN_2v1318</name>
</gene>
<evidence type="ECO:0000313" key="1">
    <source>
        <dbReference type="EMBL" id="PSS36838.1"/>
    </source>
</evidence>
<dbReference type="Proteomes" id="UP000186601">
    <property type="component" value="Unassembled WGS sequence"/>
</dbReference>
<name>A0A2R6S3I1_9APHY</name>
<keyword evidence="2" id="KW-1185">Reference proteome</keyword>
<accession>A0A2R6S3I1</accession>
<reference evidence="1 2" key="1">
    <citation type="submission" date="2018-02" db="EMBL/GenBank/DDBJ databases">
        <title>Genome sequence of the basidiomycete white-rot fungus Phlebia centrifuga.</title>
        <authorList>
            <person name="Granchi Z."/>
            <person name="Peng M."/>
            <person name="de Vries R.P."/>
            <person name="Hilden K."/>
            <person name="Makela M.R."/>
            <person name="Grigoriev I."/>
            <person name="Riley R."/>
        </authorList>
    </citation>
    <scope>NUCLEOTIDE SEQUENCE [LARGE SCALE GENOMIC DNA]</scope>
    <source>
        <strain evidence="1 2">FBCC195</strain>
    </source>
</reference>
<sequence>MASYSTVGGVRQVDYMLNQMKMEADIAAVNVAKQRHWLKQVRAEQLEGRLEKGEVEVEVLTVSAEAEEAREGLSTGIWIATVFFEHAKGPATAKCTTEQEDFSPL</sequence>
<dbReference type="STRING" id="98765.A0A2R6S3I1"/>
<dbReference type="EMBL" id="MLYV02000099">
    <property type="protein sequence ID" value="PSS36838.1"/>
    <property type="molecule type" value="Genomic_DNA"/>
</dbReference>